<sequence length="75" mass="8312">MPRKRKEEMTIEPGKGLNPELIKQLVPGTLERATINEQLAALKKAIFERAPACSVPSSRYAISATERDTSTPRFA</sequence>
<evidence type="ECO:0000313" key="1">
    <source>
        <dbReference type="EMBL" id="KGX17197.1"/>
    </source>
</evidence>
<reference evidence="1 2" key="1">
    <citation type="submission" date="2014-08" db="EMBL/GenBank/DDBJ databases">
        <authorList>
            <person name="Bunnell A."/>
            <person name="Chain P.S."/>
            <person name="Chertkov O."/>
            <person name="Currie B.J."/>
            <person name="Daligault H.E."/>
            <person name="Davenport K.W."/>
            <person name="Davis C."/>
            <person name="Gleasner C.D."/>
            <person name="Johnson S.L."/>
            <person name="Kaestli M."/>
            <person name="Koren S."/>
            <person name="Kunde Y.A."/>
            <person name="Mayo M."/>
            <person name="McMurry K.K."/>
            <person name="Price E.P."/>
            <person name="Reitenga K.G."/>
            <person name="Robison R."/>
            <person name="Rosovitz M.J."/>
            <person name="Sarovich D.S."/>
            <person name="Teshima H."/>
        </authorList>
    </citation>
    <scope>NUCLEOTIDE SEQUENCE [LARGE SCALE GENOMIC DNA]</scope>
    <source>
        <strain evidence="1 2">MSHR44</strain>
    </source>
</reference>
<dbReference type="AlphaFoldDB" id="A0AA40JJB4"/>
<protein>
    <submittedName>
        <fullName evidence="1">Transposase</fullName>
    </submittedName>
</protein>
<dbReference type="EMBL" id="JQIM01000007">
    <property type="protein sequence ID" value="KGX17197.1"/>
    <property type="molecule type" value="Genomic_DNA"/>
</dbReference>
<evidence type="ECO:0000313" key="2">
    <source>
        <dbReference type="Proteomes" id="UP000030475"/>
    </source>
</evidence>
<gene>
    <name evidence="1" type="ORF">Y036_6067</name>
</gene>
<accession>A0AA40JJB4</accession>
<comment type="caution">
    <text evidence="1">The sequence shown here is derived from an EMBL/GenBank/DDBJ whole genome shotgun (WGS) entry which is preliminary data.</text>
</comment>
<organism evidence="1 2">
    <name type="scientific">Burkholderia pseudomallei</name>
    <name type="common">Pseudomonas pseudomallei</name>
    <dbReference type="NCBI Taxonomy" id="28450"/>
    <lineage>
        <taxon>Bacteria</taxon>
        <taxon>Pseudomonadati</taxon>
        <taxon>Pseudomonadota</taxon>
        <taxon>Betaproteobacteria</taxon>
        <taxon>Burkholderiales</taxon>
        <taxon>Burkholderiaceae</taxon>
        <taxon>Burkholderia</taxon>
        <taxon>pseudomallei group</taxon>
    </lineage>
</organism>
<name>A0AA40JJB4_BURPE</name>
<dbReference type="Proteomes" id="UP000030475">
    <property type="component" value="Unassembled WGS sequence"/>
</dbReference>
<proteinExistence type="predicted"/>